<dbReference type="GO" id="GO:0016020">
    <property type="term" value="C:membrane"/>
    <property type="evidence" value="ECO:0007669"/>
    <property type="project" value="UniProtKB-SubCell"/>
</dbReference>
<dbReference type="InterPro" id="IPR000832">
    <property type="entry name" value="GPCR_2_secretin-like"/>
</dbReference>
<comment type="similarity">
    <text evidence="2">Belongs to the G-protein coupled receptor 2 family. Mth subfamily.</text>
</comment>
<dbReference type="Gene3D" id="1.20.1070.10">
    <property type="entry name" value="Rhodopsin 7-helix transmembrane proteins"/>
    <property type="match status" value="2"/>
</dbReference>
<evidence type="ECO:0000256" key="1">
    <source>
        <dbReference type="ARBA" id="ARBA00004141"/>
    </source>
</evidence>
<evidence type="ECO:0000256" key="6">
    <source>
        <dbReference type="ARBA" id="ARBA00023040"/>
    </source>
</evidence>
<keyword evidence="5" id="KW-1133">Transmembrane helix</keyword>
<dbReference type="CDD" id="cd15039">
    <property type="entry name" value="7tmB3_Methuselah-like"/>
    <property type="match status" value="1"/>
</dbReference>
<dbReference type="PANTHER" id="PTHR46953">
    <property type="entry name" value="G-PROTEIN COUPLED RECEPTOR MTH-LIKE 1-RELATED"/>
    <property type="match status" value="1"/>
</dbReference>
<dbReference type="InterPro" id="IPR017981">
    <property type="entry name" value="GPCR_2-like_7TM"/>
</dbReference>
<dbReference type="InterPro" id="IPR052808">
    <property type="entry name" value="GPCR_Mth-like"/>
</dbReference>
<protein>
    <submittedName>
        <fullName evidence="8">Uncharacterized protein</fullName>
    </submittedName>
</protein>
<evidence type="ECO:0000256" key="7">
    <source>
        <dbReference type="ARBA" id="ARBA00023136"/>
    </source>
</evidence>
<reference evidence="8" key="1">
    <citation type="submission" date="2020-11" db="EMBL/GenBank/DDBJ databases">
        <authorList>
            <person name="Tran Van P."/>
        </authorList>
    </citation>
    <scope>NUCLEOTIDE SEQUENCE</scope>
</reference>
<keyword evidence="4" id="KW-0732">Signal</keyword>
<organism evidence="8">
    <name type="scientific">Cyprideis torosa</name>
    <dbReference type="NCBI Taxonomy" id="163714"/>
    <lineage>
        <taxon>Eukaryota</taxon>
        <taxon>Metazoa</taxon>
        <taxon>Ecdysozoa</taxon>
        <taxon>Arthropoda</taxon>
        <taxon>Crustacea</taxon>
        <taxon>Oligostraca</taxon>
        <taxon>Ostracoda</taxon>
        <taxon>Podocopa</taxon>
        <taxon>Podocopida</taxon>
        <taxon>Cytherocopina</taxon>
        <taxon>Cytheroidea</taxon>
        <taxon>Cytherideidae</taxon>
        <taxon>Cyprideis</taxon>
    </lineage>
</organism>
<dbReference type="OrthoDB" id="6134459at2759"/>
<evidence type="ECO:0000256" key="2">
    <source>
        <dbReference type="ARBA" id="ARBA00008979"/>
    </source>
</evidence>
<keyword evidence="7" id="KW-0472">Membrane</keyword>
<keyword evidence="6" id="KW-0675">Receptor</keyword>
<dbReference type="Gene3D" id="2.170.180.11">
    <property type="entry name" value="Methuselah ectodomain, domain 2"/>
    <property type="match status" value="2"/>
</dbReference>
<dbReference type="AlphaFoldDB" id="A0A7R8W3N8"/>
<dbReference type="PROSITE" id="PS50261">
    <property type="entry name" value="G_PROTEIN_RECEP_F2_4"/>
    <property type="match status" value="1"/>
</dbReference>
<dbReference type="GO" id="GO:0004930">
    <property type="term" value="F:G protein-coupled receptor activity"/>
    <property type="evidence" value="ECO:0007669"/>
    <property type="project" value="UniProtKB-KW"/>
</dbReference>
<dbReference type="SUPFAM" id="SSF63877">
    <property type="entry name" value="Methuselah ectodomain"/>
    <property type="match status" value="1"/>
</dbReference>
<dbReference type="EMBL" id="OB660337">
    <property type="protein sequence ID" value="CAD7224250.1"/>
    <property type="molecule type" value="Genomic_DNA"/>
</dbReference>
<evidence type="ECO:0000256" key="3">
    <source>
        <dbReference type="ARBA" id="ARBA00022692"/>
    </source>
</evidence>
<evidence type="ECO:0000313" key="8">
    <source>
        <dbReference type="EMBL" id="CAD7224250.1"/>
    </source>
</evidence>
<evidence type="ECO:0000256" key="5">
    <source>
        <dbReference type="ARBA" id="ARBA00022989"/>
    </source>
</evidence>
<sequence length="841" mass="95272">MLLKQAHNLPSVFVILVSLQPHASELAVNEIESSDRGKDNLRSSSPVSPPKCCGKDQALLPGDLCEDTVLKNITGWLTTVYRMEDEDIPQFLSFQEGMKRDCDTQVLLLSPDQFRISSTTGQLINEIGSRSLFNMSNYCLDAYLDDVNSTDTSALFPVALVCVPPPVWQPLSLDPTEHLDEAGRVRIPKCCPANQVYRIIGEGDGQCVDRHNASFFPLFTDSQTGSLLSEDQNPNYTVIENSIPDCEKGRLILNPIIPDERHNLTETGHLHILQNNSTLNGSNFCVDQNADGLHHVALICHFFDPPPFPPEECQSENVTCFRTCCPPGEIYIRSESRCSPHDGVDWIPPLVDLSEPLPKYNTSVPDTEYFYGMRPAFRFLRTCHKSAQDPLSFPLQMYPFRSSTDAVYLLADGSLYHAAARVSTGIENYCLTQIQIDSGKVEPFILYCVDDDPQAYDPSWYPPTIIIAVSISSTFLLLTVIILLKLPDAKKLHGKLQIATFSFLLISNFFLLALKTRAYRMPTQVDDVFCNILGFVTLFFFLAPFFWLNSMSFETWRIMRLAPGVPESYIRPKFSGDLNMCWLNSDRPEFWAFYLGPIAFLLACNCLFFVMTAFVLLSHEWNMRNIERNTHRNTAMLCLKLFAIMGIVWIAEVISAISFYSIGSLIFDVVTHLQGLFIFFVFILKNKAFENLRKEINNTKSMRTLRQTMVTRWQQLSTWRARPSKPVENIEEEQSRKISTPMTHMTTDGFPLDNPSPSRPPLHRHNSFETSLVHPTSVDSGQRAGNPSLKIGLKIKAPFLLAVKETLQDRYTENMDCIYKKAIHFILETLQEGFDQPCDAS</sequence>
<keyword evidence="3" id="KW-0812">Transmembrane</keyword>
<accession>A0A7R8W3N8</accession>
<keyword evidence="6" id="KW-0807">Transducer</keyword>
<dbReference type="PANTHER" id="PTHR46953:SF1">
    <property type="entry name" value="G-PROTEIN COUPLED RECEPTOR MTH-LIKE 1-RELATED"/>
    <property type="match status" value="1"/>
</dbReference>
<dbReference type="Pfam" id="PF00002">
    <property type="entry name" value="7tm_2"/>
    <property type="match status" value="1"/>
</dbReference>
<dbReference type="GO" id="GO:0007166">
    <property type="term" value="P:cell surface receptor signaling pathway"/>
    <property type="evidence" value="ECO:0007669"/>
    <property type="project" value="InterPro"/>
</dbReference>
<gene>
    <name evidence="8" type="ORF">CTOB1V02_LOCUS2220</name>
</gene>
<dbReference type="InterPro" id="IPR023311">
    <property type="entry name" value="Methusela_ecto_dom_2"/>
</dbReference>
<proteinExistence type="inferred from homology"/>
<comment type="subcellular location">
    <subcellularLocation>
        <location evidence="1">Membrane</location>
        <topology evidence="1">Multi-pass membrane protein</topology>
    </subcellularLocation>
</comment>
<dbReference type="InterPro" id="IPR036272">
    <property type="entry name" value="Methuselah_N_sf"/>
</dbReference>
<evidence type="ECO:0000256" key="4">
    <source>
        <dbReference type="ARBA" id="ARBA00022729"/>
    </source>
</evidence>
<keyword evidence="6" id="KW-0297">G-protein coupled receptor</keyword>
<name>A0A7R8W3N8_9CRUS</name>